<feature type="repeat" description="ANK" evidence="3">
    <location>
        <begin position="581"/>
        <end position="613"/>
    </location>
</feature>
<keyword evidence="1" id="KW-0677">Repeat</keyword>
<dbReference type="PRINTS" id="PR01415">
    <property type="entry name" value="ANKYRIN"/>
</dbReference>
<keyword evidence="6" id="KW-1185">Reference proteome</keyword>
<dbReference type="EMBL" id="UGGT01000001">
    <property type="protein sequence ID" value="STO22176.1"/>
    <property type="molecule type" value="Genomic_DNA"/>
</dbReference>
<dbReference type="NCBIfam" id="NF043028">
    <property type="entry name" value="T4SS_AnkX"/>
    <property type="match status" value="1"/>
</dbReference>
<dbReference type="InterPro" id="IPR050016">
    <property type="entry name" value="T4SS_AnkX"/>
</dbReference>
<evidence type="ECO:0000256" key="1">
    <source>
        <dbReference type="ARBA" id="ARBA00022737"/>
    </source>
</evidence>
<dbReference type="STRING" id="1094715.GCA_000236165_02105"/>
<dbReference type="Proteomes" id="UP000254554">
    <property type="component" value="Unassembled WGS sequence"/>
</dbReference>
<name>A0A377GBJ4_9GAMM</name>
<reference evidence="5 6" key="1">
    <citation type="submission" date="2018-06" db="EMBL/GenBank/DDBJ databases">
        <authorList>
            <consortium name="Pathogen Informatics"/>
            <person name="Doyle S."/>
        </authorList>
    </citation>
    <scope>NUCLEOTIDE SEQUENCE [LARGE SCALE GENOMIC DNA]</scope>
    <source>
        <strain evidence="5 6">NCTC11370</strain>
    </source>
</reference>
<evidence type="ECO:0000259" key="4">
    <source>
        <dbReference type="PROSITE" id="PS51459"/>
    </source>
</evidence>
<feature type="repeat" description="ANK" evidence="3">
    <location>
        <begin position="384"/>
        <end position="416"/>
    </location>
</feature>
<proteinExistence type="predicted"/>
<evidence type="ECO:0000256" key="2">
    <source>
        <dbReference type="ARBA" id="ARBA00023043"/>
    </source>
</evidence>
<dbReference type="AlphaFoldDB" id="A0A377GBJ4"/>
<dbReference type="InterPro" id="IPR002110">
    <property type="entry name" value="Ankyrin_rpt"/>
</dbReference>
<evidence type="ECO:0000313" key="5">
    <source>
        <dbReference type="EMBL" id="STO22176.1"/>
    </source>
</evidence>
<dbReference type="InterPro" id="IPR036597">
    <property type="entry name" value="Fido-like_dom_sf"/>
</dbReference>
<dbReference type="InterPro" id="IPR003812">
    <property type="entry name" value="Fido"/>
</dbReference>
<dbReference type="PROSITE" id="PS50297">
    <property type="entry name" value="ANK_REP_REGION"/>
    <property type="match status" value="2"/>
</dbReference>
<dbReference type="PROSITE" id="PS51459">
    <property type="entry name" value="FIDO"/>
    <property type="match status" value="1"/>
</dbReference>
<dbReference type="Pfam" id="PF12796">
    <property type="entry name" value="Ank_2"/>
    <property type="match status" value="2"/>
</dbReference>
<dbReference type="InterPro" id="IPR054037">
    <property type="entry name" value="AnkX_ins"/>
</dbReference>
<protein>
    <submittedName>
        <fullName evidence="5">Ribulose-5-phosphate 4-epimerase and related epimerases and aldolases</fullName>
    </submittedName>
</protein>
<dbReference type="GeneID" id="93293031"/>
<dbReference type="GO" id="GO:0044605">
    <property type="term" value="F:phosphocholine transferase activity"/>
    <property type="evidence" value="ECO:0007669"/>
    <property type="project" value="InterPro"/>
</dbReference>
<dbReference type="Pfam" id="PF22170">
    <property type="entry name" value="AnkX_ins"/>
    <property type="match status" value="1"/>
</dbReference>
<dbReference type="SUPFAM" id="SSF48403">
    <property type="entry name" value="Ankyrin repeat"/>
    <property type="match status" value="2"/>
</dbReference>
<sequence>MPNLPGLIFLKAYPPEQIWRLLVDGRFWAKEHGWQGYESRERGSINAALESLCSIALAVNQDDEEFELSVRLIKEIHKKCGRKVEELEDKSPGETRTDEPVSFGIPASRASIKGIEEFLQLFFLIKGGAQFGPGKQGPFGPGFDFDYFEGLLPEKIPELAKKIYEDMSASGHNNTTHFFLAVRKNVDLFLDAITQSYNREIKNAKTLDEKLEVIAKHIRQYEVLHPFKDANGRTFVNNLLNILLMQQGLPPATFFEPNVFDLYSNDELVVVIKEAMFNTLQVIENNKKGISLYGYRDTLEDKSKFLEMLDSPSYKKIQGIDLSHVNENKLLKRTKACLDSLNGKLPLHRAAIYSNDPAEVKELVSTNESRIDEQIKQGAPPIFVGKTPAHLAVIMQNMIMIDELIAKKADLSIQDYDGKTILHYAAESGNMVIMGKILTVLLHQKNALEVLQLKDHEGKTAFHYAAEFGSPELVSALTSTDMIEINEADKGGASPIVLAYKNHKLHTFEKLLDSGAKISKELLNEIVIRKDKDTLKKIIAKHEKLLLSKEVFEFAIRLGSISLVKKFLKAGMDINLPITNDNGTPLMMAIGNGDLRLTNFLLKRGADTNLTDKRGYTALHYVFYASPENRLHMIKSILKYNKKVIDTPSEMKQPPLFNAIAVRDFKALALLLDMGARVDYESVEGNNILHSALTVCDISMIQEIASRDNRLFHKKNSEGRTPFHHALNEFSRFRYSQDHEIKMIKICDFLFKERVDLNTEDAKGKTILDQALSSRYYGLCVKLLKAGAHTNISAAADFLKMSEADSILKNPVRFKKELGTMLDENPLIAMSQLNDLYIHIKLNQIRTPKNYLPQGGRLFFKGKSEDEKAHNETLSVLKELYDTKLKELLDNYQGQEEGFAKKHQAIDENLIYLIKNQALSKKIVKPSSQIVEGETYKIKW</sequence>
<dbReference type="PANTHER" id="PTHR24198:SF165">
    <property type="entry name" value="ANKYRIN REPEAT-CONTAINING PROTEIN-RELATED"/>
    <property type="match status" value="1"/>
</dbReference>
<dbReference type="PANTHER" id="PTHR24198">
    <property type="entry name" value="ANKYRIN REPEAT AND PROTEIN KINASE DOMAIN-CONTAINING PROTEIN"/>
    <property type="match status" value="1"/>
</dbReference>
<keyword evidence="2 3" id="KW-0040">ANK repeat</keyword>
<dbReference type="OrthoDB" id="5649256at2"/>
<dbReference type="Gene3D" id="1.25.40.20">
    <property type="entry name" value="Ankyrin repeat-containing domain"/>
    <property type="match status" value="3"/>
</dbReference>
<dbReference type="InterPro" id="IPR036770">
    <property type="entry name" value="Ankyrin_rpt-contain_sf"/>
</dbReference>
<dbReference type="PROSITE" id="PS50088">
    <property type="entry name" value="ANK_REPEAT"/>
    <property type="match status" value="2"/>
</dbReference>
<dbReference type="RefSeq" id="WP_010654286.1">
    <property type="nucleotide sequence ID" value="NZ_JAPHOS010000001.1"/>
</dbReference>
<evidence type="ECO:0000256" key="3">
    <source>
        <dbReference type="PROSITE-ProRule" id="PRU00023"/>
    </source>
</evidence>
<evidence type="ECO:0000313" key="6">
    <source>
        <dbReference type="Proteomes" id="UP000254554"/>
    </source>
</evidence>
<feature type="domain" description="Fido" evidence="4">
    <location>
        <begin position="151"/>
        <end position="296"/>
    </location>
</feature>
<dbReference type="SUPFAM" id="SSF140931">
    <property type="entry name" value="Fic-like"/>
    <property type="match status" value="1"/>
</dbReference>
<organism evidence="5 6">
    <name type="scientific">Fluoribacter dumoffii</name>
    <dbReference type="NCBI Taxonomy" id="463"/>
    <lineage>
        <taxon>Bacteria</taxon>
        <taxon>Pseudomonadati</taxon>
        <taxon>Pseudomonadota</taxon>
        <taxon>Gammaproteobacteria</taxon>
        <taxon>Legionellales</taxon>
        <taxon>Legionellaceae</taxon>
        <taxon>Fluoribacter</taxon>
    </lineage>
</organism>
<dbReference type="SMART" id="SM00248">
    <property type="entry name" value="ANK"/>
    <property type="match status" value="12"/>
</dbReference>
<dbReference type="Gene3D" id="1.10.3290.10">
    <property type="entry name" value="Fido-like domain"/>
    <property type="match status" value="1"/>
</dbReference>
<accession>A0A377GBJ4</accession>
<dbReference type="Pfam" id="PF13857">
    <property type="entry name" value="Ank_5"/>
    <property type="match status" value="1"/>
</dbReference>
<gene>
    <name evidence="5" type="ORF">NCTC11370_02261</name>
</gene>